<evidence type="ECO:0000256" key="7">
    <source>
        <dbReference type="ARBA" id="ARBA00023136"/>
    </source>
</evidence>
<comment type="function">
    <text evidence="9">Na(+)/H(+) antiporter that extrudes sodium in exchange for external protons.</text>
</comment>
<keyword evidence="3 9" id="KW-1003">Cell membrane</keyword>
<accession>A0ABS4E809</accession>
<feature type="transmembrane region" description="Helical" evidence="9">
    <location>
        <begin position="55"/>
        <end position="75"/>
    </location>
</feature>
<comment type="similarity">
    <text evidence="9">Belongs to the NhaA Na(+)/H(+) (TC 2.A.33) antiporter family.</text>
</comment>
<evidence type="ECO:0000256" key="3">
    <source>
        <dbReference type="ARBA" id="ARBA00022475"/>
    </source>
</evidence>
<protein>
    <recommendedName>
        <fullName evidence="9">Na(+)/H(+) antiporter NhaA</fullName>
    </recommendedName>
    <alternativeName>
        <fullName evidence="9">Sodium/proton antiporter NhaA</fullName>
    </alternativeName>
</protein>
<comment type="catalytic activity">
    <reaction evidence="9">
        <text>Na(+)(in) + 2 H(+)(out) = Na(+)(out) + 2 H(+)(in)</text>
        <dbReference type="Rhea" id="RHEA:29251"/>
        <dbReference type="ChEBI" id="CHEBI:15378"/>
        <dbReference type="ChEBI" id="CHEBI:29101"/>
    </reaction>
</comment>
<dbReference type="Gene3D" id="1.20.1530.10">
    <property type="entry name" value="Na+/H+ antiporter like domain"/>
    <property type="match status" value="1"/>
</dbReference>
<feature type="transmembrane region" description="Helical" evidence="9">
    <location>
        <begin position="139"/>
        <end position="170"/>
    </location>
</feature>
<evidence type="ECO:0000256" key="8">
    <source>
        <dbReference type="ARBA" id="ARBA00023201"/>
    </source>
</evidence>
<keyword evidence="6 9" id="KW-0915">Sodium</keyword>
<keyword evidence="4 9" id="KW-0812">Transmembrane</keyword>
<gene>
    <name evidence="9" type="primary">nhaA</name>
    <name evidence="10" type="ORF">J2Z43_000467</name>
</gene>
<evidence type="ECO:0000256" key="6">
    <source>
        <dbReference type="ARBA" id="ARBA00023053"/>
    </source>
</evidence>
<organism evidence="10 11">
    <name type="scientific">Metaclostridioides mangenotii</name>
    <dbReference type="NCBI Taxonomy" id="1540"/>
    <lineage>
        <taxon>Bacteria</taxon>
        <taxon>Bacillati</taxon>
        <taxon>Bacillota</taxon>
        <taxon>Clostridia</taxon>
        <taxon>Peptostreptococcales</taxon>
        <taxon>Peptostreptococcaceae</taxon>
        <taxon>Metaclostridioides</taxon>
    </lineage>
</organism>
<feature type="transmembrane region" description="Helical" evidence="9">
    <location>
        <begin position="219"/>
        <end position="247"/>
    </location>
</feature>
<keyword evidence="11" id="KW-1185">Reference proteome</keyword>
<reference evidence="10 11" key="1">
    <citation type="submission" date="2021-03" db="EMBL/GenBank/DDBJ databases">
        <title>Genomic Encyclopedia of Type Strains, Phase IV (KMG-IV): sequencing the most valuable type-strain genomes for metagenomic binning, comparative biology and taxonomic classification.</title>
        <authorList>
            <person name="Goeker M."/>
        </authorList>
    </citation>
    <scope>NUCLEOTIDE SEQUENCE [LARGE SCALE GENOMIC DNA]</scope>
    <source>
        <strain evidence="10 11">DSM 1289</strain>
    </source>
</reference>
<dbReference type="PANTHER" id="PTHR30341">
    <property type="entry name" value="SODIUM ION/PROTON ANTIPORTER NHAA-RELATED"/>
    <property type="match status" value="1"/>
</dbReference>
<keyword evidence="8 9" id="KW-0739">Sodium transport</keyword>
<feature type="transmembrane region" description="Helical" evidence="9">
    <location>
        <begin position="27"/>
        <end position="48"/>
    </location>
</feature>
<dbReference type="InterPro" id="IPR023171">
    <property type="entry name" value="Na/H_antiporter_dom_sf"/>
</dbReference>
<comment type="caution">
    <text evidence="10">The sequence shown here is derived from an EMBL/GenBank/DDBJ whole genome shotgun (WGS) entry which is preliminary data.</text>
</comment>
<keyword evidence="9" id="KW-0406">Ion transport</keyword>
<keyword evidence="5 9" id="KW-1133">Transmembrane helix</keyword>
<evidence type="ECO:0000256" key="1">
    <source>
        <dbReference type="ARBA" id="ARBA00004429"/>
    </source>
</evidence>
<keyword evidence="7 9" id="KW-0472">Membrane</keyword>
<proteinExistence type="inferred from homology"/>
<dbReference type="NCBIfam" id="TIGR00773">
    <property type="entry name" value="NhaA"/>
    <property type="match status" value="1"/>
</dbReference>
<evidence type="ECO:0000256" key="9">
    <source>
        <dbReference type="HAMAP-Rule" id="MF_01844"/>
    </source>
</evidence>
<evidence type="ECO:0000256" key="4">
    <source>
        <dbReference type="ARBA" id="ARBA00022692"/>
    </source>
</evidence>
<evidence type="ECO:0000313" key="11">
    <source>
        <dbReference type="Proteomes" id="UP000767291"/>
    </source>
</evidence>
<feature type="transmembrane region" description="Helical" evidence="9">
    <location>
        <begin position="259"/>
        <end position="283"/>
    </location>
</feature>
<evidence type="ECO:0000313" key="10">
    <source>
        <dbReference type="EMBL" id="MBP1854077.1"/>
    </source>
</evidence>
<name>A0ABS4E809_9FIRM</name>
<feature type="transmembrane region" description="Helical" evidence="9">
    <location>
        <begin position="295"/>
        <end position="318"/>
    </location>
</feature>
<dbReference type="HAMAP" id="MF_01844">
    <property type="entry name" value="NhaA"/>
    <property type="match status" value="1"/>
</dbReference>
<evidence type="ECO:0000256" key="5">
    <source>
        <dbReference type="ARBA" id="ARBA00022989"/>
    </source>
</evidence>
<dbReference type="Proteomes" id="UP000767291">
    <property type="component" value="Unassembled WGS sequence"/>
</dbReference>
<feature type="transmembrane region" description="Helical" evidence="9">
    <location>
        <begin position="191"/>
        <end position="213"/>
    </location>
</feature>
<keyword evidence="2 9" id="KW-0050">Antiport</keyword>
<feature type="transmembrane region" description="Helical" evidence="9">
    <location>
        <begin position="87"/>
        <end position="106"/>
    </location>
</feature>
<dbReference type="InterPro" id="IPR004670">
    <property type="entry name" value="NhaA"/>
</dbReference>
<keyword evidence="9" id="KW-0813">Transport</keyword>
<dbReference type="EMBL" id="JAGGJX010000001">
    <property type="protein sequence ID" value="MBP1854077.1"/>
    <property type="molecule type" value="Genomic_DNA"/>
</dbReference>
<dbReference type="PANTHER" id="PTHR30341:SF0">
    <property type="entry name" value="NA(+)_H(+) ANTIPORTER NHAA"/>
    <property type="match status" value="1"/>
</dbReference>
<dbReference type="Pfam" id="PF06965">
    <property type="entry name" value="Na_H_antiport_1"/>
    <property type="match status" value="1"/>
</dbReference>
<feature type="transmembrane region" description="Helical" evidence="9">
    <location>
        <begin position="113"/>
        <end position="133"/>
    </location>
</feature>
<comment type="subcellular location">
    <subcellularLocation>
        <location evidence="1">Cell inner membrane</location>
        <topology evidence="1">Multi-pass membrane protein</topology>
    </subcellularLocation>
    <subcellularLocation>
        <location evidence="9">Cell membrane</location>
        <topology evidence="9">Multi-pass membrane protein</topology>
    </subcellularLocation>
</comment>
<sequence>MSIFFLVAGLEIKHEVLHGNLSTLKKASFPIIAAIGGVALPAIIYFIFNKNTSYLSGICIPISTDIAFAVGVFYIFKNKLDPKLSVFLLSLAVVDDLISIICIGVIYSLNIKLPFLIIAIIIFFLLIIANKIFNIQSILYYLIAGLCLWYFIHLSGIHSTISGVLLAISIPSSGHSKICTLDRLQKILTPINNLFIVPLFAFANTGIVLVYNIDISSSYPLILGIIIGLCVGKPLGIILFTYIGSLLQITEKPKNTSWVSLFLVSLLAGIGFTMSIFVTEIAFIHDLVLVDIAKLSILVASIISVLSTAVCIYLYSVYLKVLK</sequence>
<evidence type="ECO:0000256" key="2">
    <source>
        <dbReference type="ARBA" id="ARBA00022449"/>
    </source>
</evidence>